<keyword evidence="2" id="KW-1185">Reference proteome</keyword>
<name>A0ABM4G7S0_9AVES</name>
<evidence type="ECO:0000313" key="2">
    <source>
        <dbReference type="Proteomes" id="UP001652627"/>
    </source>
</evidence>
<sequence>MAALPGGNEAKKEPAPGSDQDSEAEPPEQSSFFALLSSVQGSRMEQQRCSLPAAPGHGHGHGDGAESLLELLAHVQGRRMDERRLPVAQLPGFPPPKK</sequence>
<evidence type="ECO:0000313" key="3">
    <source>
        <dbReference type="RefSeq" id="XP_067173236.1"/>
    </source>
</evidence>
<dbReference type="PANTHER" id="PTHR47503:SF1">
    <property type="entry name" value="PURKINJE CELL PROTEIN 2 HOMOLOG"/>
    <property type="match status" value="1"/>
</dbReference>
<dbReference type="InterPro" id="IPR003109">
    <property type="entry name" value="GoLoco_motif"/>
</dbReference>
<gene>
    <name evidence="3" type="primary">PCP2</name>
</gene>
<feature type="compositionally biased region" description="Polar residues" evidence="1">
    <location>
        <begin position="28"/>
        <end position="49"/>
    </location>
</feature>
<dbReference type="GeneID" id="136996198"/>
<evidence type="ECO:0000256" key="1">
    <source>
        <dbReference type="SAM" id="MobiDB-lite"/>
    </source>
</evidence>
<reference evidence="3" key="1">
    <citation type="submission" date="2025-08" db="UniProtKB">
        <authorList>
            <consortium name="RefSeq"/>
        </authorList>
    </citation>
    <scope>IDENTIFICATION</scope>
    <source>
        <tissue evidence="3">Blood</tissue>
    </source>
</reference>
<protein>
    <submittedName>
        <fullName evidence="3">Purkinje cell protein 2 homolog isoform X2</fullName>
    </submittedName>
</protein>
<dbReference type="InterPro" id="IPR042168">
    <property type="entry name" value="Pcp2"/>
</dbReference>
<organism evidence="2 3">
    <name type="scientific">Apteryx mantelli</name>
    <name type="common">North Island brown kiwi</name>
    <dbReference type="NCBI Taxonomy" id="2696672"/>
    <lineage>
        <taxon>Eukaryota</taxon>
        <taxon>Metazoa</taxon>
        <taxon>Chordata</taxon>
        <taxon>Craniata</taxon>
        <taxon>Vertebrata</taxon>
        <taxon>Euteleostomi</taxon>
        <taxon>Archelosauria</taxon>
        <taxon>Archosauria</taxon>
        <taxon>Dinosauria</taxon>
        <taxon>Saurischia</taxon>
        <taxon>Theropoda</taxon>
        <taxon>Coelurosauria</taxon>
        <taxon>Aves</taxon>
        <taxon>Palaeognathae</taxon>
        <taxon>Apterygiformes</taxon>
        <taxon>Apterygidae</taxon>
        <taxon>Apteryx</taxon>
    </lineage>
</organism>
<dbReference type="Gene3D" id="1.25.40.10">
    <property type="entry name" value="Tetratricopeptide repeat domain"/>
    <property type="match status" value="1"/>
</dbReference>
<feature type="region of interest" description="Disordered" evidence="1">
    <location>
        <begin position="1"/>
        <end position="68"/>
    </location>
</feature>
<dbReference type="SMART" id="SM00390">
    <property type="entry name" value="GoLoco"/>
    <property type="match status" value="2"/>
</dbReference>
<dbReference type="PROSITE" id="PS50877">
    <property type="entry name" value="GOLOCO"/>
    <property type="match status" value="1"/>
</dbReference>
<dbReference type="Proteomes" id="UP001652627">
    <property type="component" value="Unplaced"/>
</dbReference>
<proteinExistence type="predicted"/>
<dbReference type="InterPro" id="IPR011990">
    <property type="entry name" value="TPR-like_helical_dom_sf"/>
</dbReference>
<dbReference type="RefSeq" id="XP_067173236.1">
    <property type="nucleotide sequence ID" value="XM_067317135.1"/>
</dbReference>
<dbReference type="PANTHER" id="PTHR47503">
    <property type="entry name" value="PURKINJE CELL PROTEIN 2"/>
    <property type="match status" value="1"/>
</dbReference>
<accession>A0ABM4G7S0</accession>